<dbReference type="RefSeq" id="WP_208811823.1">
    <property type="nucleotide sequence ID" value="NZ_WVUH01000032.1"/>
</dbReference>
<keyword evidence="2" id="KW-0812">Transmembrane</keyword>
<gene>
    <name evidence="4" type="ORF">GSF22_06430</name>
</gene>
<comment type="caution">
    <text evidence="4">The sequence shown here is derived from an EMBL/GenBank/DDBJ whole genome shotgun (WGS) entry which is preliminary data.</text>
</comment>
<evidence type="ECO:0000259" key="3">
    <source>
        <dbReference type="Pfam" id="PF14258"/>
    </source>
</evidence>
<accession>A0ABS3VM83</accession>
<feature type="region of interest" description="Disordered" evidence="1">
    <location>
        <begin position="236"/>
        <end position="258"/>
    </location>
</feature>
<proteinExistence type="predicted"/>
<keyword evidence="5" id="KW-1185">Reference proteome</keyword>
<feature type="transmembrane region" description="Helical" evidence="2">
    <location>
        <begin position="271"/>
        <end position="289"/>
    </location>
</feature>
<evidence type="ECO:0000313" key="4">
    <source>
        <dbReference type="EMBL" id="MBO4205644.1"/>
    </source>
</evidence>
<feature type="domain" description="DUF4350" evidence="3">
    <location>
        <begin position="51"/>
        <end position="223"/>
    </location>
</feature>
<reference evidence="4 5" key="1">
    <citation type="submission" date="2019-12" db="EMBL/GenBank/DDBJ databases">
        <title>Whole genome sequencing of endophytic Actinobacterium Micromonospora sp. MPMI6T.</title>
        <authorList>
            <person name="Evv R."/>
            <person name="Podile A.R."/>
        </authorList>
    </citation>
    <scope>NUCLEOTIDE SEQUENCE [LARGE SCALE GENOMIC DNA]</scope>
    <source>
        <strain evidence="4 5">MPMI6</strain>
    </source>
</reference>
<dbReference type="InterPro" id="IPR025646">
    <property type="entry name" value="DUF4350"/>
</dbReference>
<evidence type="ECO:0000313" key="5">
    <source>
        <dbReference type="Proteomes" id="UP000823521"/>
    </source>
</evidence>
<evidence type="ECO:0000256" key="2">
    <source>
        <dbReference type="SAM" id="Phobius"/>
    </source>
</evidence>
<dbReference type="Pfam" id="PF14258">
    <property type="entry name" value="DUF4350"/>
    <property type="match status" value="1"/>
</dbReference>
<sequence length="417" mass="43937">MTPRRTLRWRRWHRAAVPFLLLVLFYLVTGVTHAVQEPDLDEPGTLSPVGTGPDGSRLLADRLAAAGVTVRVVTSSAAARTALGELAGKPATVFVPAPDYPEPRFLDRVAGQYPGNRVVLVRPGGDTAFDAGFLSGPSRWAARTVAPGCGAQLAVDAGRAAVLRSRYAADPETSTTPVLDCYDGGLVAHTLRGTEFVLVGATDPFRNSRIDEAGNSALAVGLLSRDRQVIWVDLHRPEPRPSMPPPPAPEYRQPDRTAGGSNPMWSAFPPALWAGLVLLGVLAVLVVVVRGRRLGPPVAEPLPVAVPATELVVGWGRLYQRGRARAVTLDALRAAAVRRITHRLDPTGVLPDDSALAAAVAARLGVPVEQVRAVLHPDPPTDDDELISAVAGLDALAAAVERTAPRPDGSVDPGGTP</sequence>
<dbReference type="Proteomes" id="UP000823521">
    <property type="component" value="Unassembled WGS sequence"/>
</dbReference>
<name>A0ABS3VM83_MICEH</name>
<keyword evidence="2" id="KW-1133">Transmembrane helix</keyword>
<dbReference type="EMBL" id="WVUH01000032">
    <property type="protein sequence ID" value="MBO4205644.1"/>
    <property type="molecule type" value="Genomic_DNA"/>
</dbReference>
<evidence type="ECO:0000256" key="1">
    <source>
        <dbReference type="SAM" id="MobiDB-lite"/>
    </source>
</evidence>
<keyword evidence="2" id="KW-0472">Membrane</keyword>
<organism evidence="4 5">
    <name type="scientific">Micromonospora echinofusca</name>
    <dbReference type="NCBI Taxonomy" id="47858"/>
    <lineage>
        <taxon>Bacteria</taxon>
        <taxon>Bacillati</taxon>
        <taxon>Actinomycetota</taxon>
        <taxon>Actinomycetes</taxon>
        <taxon>Micromonosporales</taxon>
        <taxon>Micromonosporaceae</taxon>
        <taxon>Micromonospora</taxon>
    </lineage>
</organism>
<protein>
    <submittedName>
        <fullName evidence="4">DUF4350 domain-containing protein</fullName>
    </submittedName>
</protein>
<feature type="compositionally biased region" description="Pro residues" evidence="1">
    <location>
        <begin position="240"/>
        <end position="249"/>
    </location>
</feature>